<dbReference type="Pfam" id="PF00877">
    <property type="entry name" value="NLPC_P60"/>
    <property type="match status" value="1"/>
</dbReference>
<dbReference type="GO" id="GO:0008234">
    <property type="term" value="F:cysteine-type peptidase activity"/>
    <property type="evidence" value="ECO:0007669"/>
    <property type="project" value="UniProtKB-KW"/>
</dbReference>
<organism evidence="9 10">
    <name type="scientific">Paenibacillus rhizosphaerae</name>
    <dbReference type="NCBI Taxonomy" id="297318"/>
    <lineage>
        <taxon>Bacteria</taxon>
        <taxon>Bacillati</taxon>
        <taxon>Bacillota</taxon>
        <taxon>Bacilli</taxon>
        <taxon>Bacillales</taxon>
        <taxon>Paenibacillaceae</taxon>
        <taxon>Paenibacillus</taxon>
    </lineage>
</organism>
<dbReference type="InterPro" id="IPR000064">
    <property type="entry name" value="NLP_P60_dom"/>
</dbReference>
<dbReference type="PANTHER" id="PTHR47053:SF1">
    <property type="entry name" value="MUREIN DD-ENDOPEPTIDASE MEPH-RELATED"/>
    <property type="match status" value="1"/>
</dbReference>
<feature type="chain" id="PRO_5038851346" evidence="6">
    <location>
        <begin position="22"/>
        <end position="277"/>
    </location>
</feature>
<dbReference type="PANTHER" id="PTHR47053">
    <property type="entry name" value="MUREIN DD-ENDOPEPTIDASE MEPH-RELATED"/>
    <property type="match status" value="1"/>
</dbReference>
<protein>
    <submittedName>
        <fullName evidence="9">Uncharacterized protein</fullName>
    </submittedName>
</protein>
<dbReference type="SUPFAM" id="SSF54001">
    <property type="entry name" value="Cysteine proteinases"/>
    <property type="match status" value="1"/>
</dbReference>
<name>A0A1R1E9C4_9BACL</name>
<evidence type="ECO:0000259" key="7">
    <source>
        <dbReference type="PROSITE" id="PS51781"/>
    </source>
</evidence>
<dbReference type="GO" id="GO:0006508">
    <property type="term" value="P:proteolysis"/>
    <property type="evidence" value="ECO:0007669"/>
    <property type="project" value="UniProtKB-KW"/>
</dbReference>
<evidence type="ECO:0000256" key="3">
    <source>
        <dbReference type="ARBA" id="ARBA00022801"/>
    </source>
</evidence>
<dbReference type="EMBL" id="MRTP01000017">
    <property type="protein sequence ID" value="OMF48322.1"/>
    <property type="molecule type" value="Genomic_DNA"/>
</dbReference>
<dbReference type="AlphaFoldDB" id="A0A1R1E9C4"/>
<keyword evidence="3" id="KW-0378">Hydrolase</keyword>
<feature type="region of interest" description="Disordered" evidence="5">
    <location>
        <begin position="108"/>
        <end position="127"/>
    </location>
</feature>
<keyword evidence="6" id="KW-0732">Signal</keyword>
<evidence type="ECO:0000256" key="5">
    <source>
        <dbReference type="SAM" id="MobiDB-lite"/>
    </source>
</evidence>
<comment type="similarity">
    <text evidence="1">Belongs to the peptidase C40 family.</text>
</comment>
<keyword evidence="10" id="KW-1185">Reference proteome</keyword>
<dbReference type="InterPro" id="IPR051202">
    <property type="entry name" value="Peptidase_C40"/>
</dbReference>
<reference evidence="9 10" key="1">
    <citation type="submission" date="2016-11" db="EMBL/GenBank/DDBJ databases">
        <title>Paenibacillus species isolates.</title>
        <authorList>
            <person name="Beno S.M."/>
        </authorList>
    </citation>
    <scope>NUCLEOTIDE SEQUENCE [LARGE SCALE GENOMIC DNA]</scope>
    <source>
        <strain evidence="9 10">FSL R5-0378</strain>
    </source>
</reference>
<dbReference type="Gene3D" id="3.90.1720.10">
    <property type="entry name" value="endopeptidase domain like (from Nostoc punctiforme)"/>
    <property type="match status" value="1"/>
</dbReference>
<gene>
    <name evidence="9" type="ORF">BK138_31610</name>
</gene>
<feature type="signal peptide" evidence="6">
    <location>
        <begin position="1"/>
        <end position="21"/>
    </location>
</feature>
<evidence type="ECO:0000259" key="8">
    <source>
        <dbReference type="PROSITE" id="PS51935"/>
    </source>
</evidence>
<proteinExistence type="inferred from homology"/>
<evidence type="ECO:0000256" key="1">
    <source>
        <dbReference type="ARBA" id="ARBA00007074"/>
    </source>
</evidence>
<evidence type="ECO:0000256" key="2">
    <source>
        <dbReference type="ARBA" id="ARBA00022670"/>
    </source>
</evidence>
<dbReference type="SMART" id="SM00287">
    <property type="entry name" value="SH3b"/>
    <property type="match status" value="1"/>
</dbReference>
<feature type="compositionally biased region" description="Polar residues" evidence="5">
    <location>
        <begin position="110"/>
        <end position="120"/>
    </location>
</feature>
<dbReference type="Gene3D" id="2.30.30.40">
    <property type="entry name" value="SH3 Domains"/>
    <property type="match status" value="1"/>
</dbReference>
<comment type="caution">
    <text evidence="9">The sequence shown here is derived from an EMBL/GenBank/DDBJ whole genome shotgun (WGS) entry which is preliminary data.</text>
</comment>
<dbReference type="InterPro" id="IPR038765">
    <property type="entry name" value="Papain-like_cys_pep_sf"/>
</dbReference>
<dbReference type="PROSITE" id="PS51935">
    <property type="entry name" value="NLPC_P60"/>
    <property type="match status" value="1"/>
</dbReference>
<dbReference type="InterPro" id="IPR003646">
    <property type="entry name" value="SH3-like_bac-type"/>
</dbReference>
<evidence type="ECO:0000313" key="10">
    <source>
        <dbReference type="Proteomes" id="UP000187172"/>
    </source>
</evidence>
<feature type="domain" description="NlpC/P60" evidence="8">
    <location>
        <begin position="132"/>
        <end position="276"/>
    </location>
</feature>
<evidence type="ECO:0000256" key="4">
    <source>
        <dbReference type="ARBA" id="ARBA00022807"/>
    </source>
</evidence>
<feature type="domain" description="SH3b" evidence="7">
    <location>
        <begin position="40"/>
        <end position="106"/>
    </location>
</feature>
<accession>A0A1R1E9C4</accession>
<keyword evidence="4" id="KW-0788">Thiol protease</keyword>
<dbReference type="STRING" id="297318.BK138_31610"/>
<sequence length="277" mass="29551">MINIKKSLLGCLLLSAAISAAVIIPTGHEAQAASASSQVQAQGQVGVIQASVNLRDKPSLSSNVLGYVKKGETVQILEKSTAYYYKVKTSSGKVGYVSTREKYIAVKGTGSASQPSTGSSEAAPPVSAENTNAMIEKVIQTGMKYLGTPYEFGSNRNTTTTFDCSDFTRQIFKEAAGVVLPADSRQQGSWVKENSGAVYSTDQLKRGDLVFFMSYRGSSASAYQGVDKSSQRITHVAVYLGDGKLLHTYSNQAGGVTVSDFSNSWKLRFLYGGSVLK</sequence>
<dbReference type="RefSeq" id="WP_076176121.1">
    <property type="nucleotide sequence ID" value="NZ_MRTP01000017.1"/>
</dbReference>
<dbReference type="PROSITE" id="PS51781">
    <property type="entry name" value="SH3B"/>
    <property type="match status" value="1"/>
</dbReference>
<keyword evidence="2" id="KW-0645">Protease</keyword>
<dbReference type="Pfam" id="PF08239">
    <property type="entry name" value="SH3_3"/>
    <property type="match status" value="1"/>
</dbReference>
<evidence type="ECO:0000313" key="9">
    <source>
        <dbReference type="EMBL" id="OMF48322.1"/>
    </source>
</evidence>
<dbReference type="Proteomes" id="UP000187172">
    <property type="component" value="Unassembled WGS sequence"/>
</dbReference>
<evidence type="ECO:0000256" key="6">
    <source>
        <dbReference type="SAM" id="SignalP"/>
    </source>
</evidence>